<comment type="caution">
    <text evidence="2">The sequence shown here is derived from an EMBL/GenBank/DDBJ whole genome shotgun (WGS) entry which is preliminary data.</text>
</comment>
<dbReference type="Proteomes" id="UP001056429">
    <property type="component" value="Unassembled WGS sequence"/>
</dbReference>
<dbReference type="InterPro" id="IPR029058">
    <property type="entry name" value="AB_hydrolase_fold"/>
</dbReference>
<dbReference type="RefSeq" id="WP_250861107.1">
    <property type="nucleotide sequence ID" value="NZ_JAGSOJ010000004.1"/>
</dbReference>
<evidence type="ECO:0000259" key="1">
    <source>
        <dbReference type="Pfam" id="PF12146"/>
    </source>
</evidence>
<dbReference type="SUPFAM" id="SSF53474">
    <property type="entry name" value="alpha/beta-Hydrolases"/>
    <property type="match status" value="1"/>
</dbReference>
<dbReference type="EMBL" id="JAGSOJ010000004">
    <property type="protein sequence ID" value="MCM1991975.1"/>
    <property type="molecule type" value="Genomic_DNA"/>
</dbReference>
<sequence length="308" mass="34872">MTYSGEEIKRKDGSEILIHKWVNDNIDRANIKGVFQIVHGAAEHAKRYEQFAEKLNELGYVVVGDDHSGHGVAAKGDGNLGFFGEENGWNRLVEDEVLITKHIIEQYPDKPIILFGHSMGSFIVRDYLTRDPKGISKCIICGTGYTNAFMTKLALHLVGVEKKKNGIMHRSERIDKLTFGGFNKKFKPTRTDFDWLSREGAEVDKYIADELCGFIFTVKGYEDLFTGVRYINSSEAFNKTVKNIPILMISGDKDPVGAAGKGVKKVYNKLKESGVEDITLKLYEEGRHEILNETNRNDVYKDIIQWIK</sequence>
<dbReference type="PANTHER" id="PTHR11614">
    <property type="entry name" value="PHOSPHOLIPASE-RELATED"/>
    <property type="match status" value="1"/>
</dbReference>
<dbReference type="InterPro" id="IPR051044">
    <property type="entry name" value="MAG_DAG_Lipase"/>
</dbReference>
<evidence type="ECO:0000313" key="3">
    <source>
        <dbReference type="Proteomes" id="UP001056429"/>
    </source>
</evidence>
<dbReference type="Pfam" id="PF12146">
    <property type="entry name" value="Hydrolase_4"/>
    <property type="match status" value="1"/>
</dbReference>
<dbReference type="AlphaFoldDB" id="A0A9J6P5I4"/>
<accession>A0A9J6P5I4</accession>
<protein>
    <submittedName>
        <fullName evidence="2">Lysophospholipase</fullName>
    </submittedName>
</protein>
<feature type="domain" description="Serine aminopeptidase S33" evidence="1">
    <location>
        <begin position="30"/>
        <end position="295"/>
    </location>
</feature>
<reference evidence="2" key="2">
    <citation type="submission" date="2021-04" db="EMBL/GenBank/DDBJ databases">
        <authorList>
            <person name="Dong X."/>
        </authorList>
    </citation>
    <scope>NUCLEOTIDE SEQUENCE</scope>
    <source>
        <strain evidence="2">ZWT</strain>
    </source>
</reference>
<organism evidence="2 3">
    <name type="scientific">Oceanirhabdus seepicola</name>
    <dbReference type="NCBI Taxonomy" id="2828781"/>
    <lineage>
        <taxon>Bacteria</taxon>
        <taxon>Bacillati</taxon>
        <taxon>Bacillota</taxon>
        <taxon>Clostridia</taxon>
        <taxon>Eubacteriales</taxon>
        <taxon>Clostridiaceae</taxon>
        <taxon>Oceanirhabdus</taxon>
    </lineage>
</organism>
<dbReference type="InterPro" id="IPR022742">
    <property type="entry name" value="Hydrolase_4"/>
</dbReference>
<gene>
    <name evidence="2" type="ORF">KDK92_19715</name>
</gene>
<name>A0A9J6P5I4_9CLOT</name>
<reference evidence="2" key="1">
    <citation type="journal article" date="2021" name="mSystems">
        <title>Bacteria and Archaea Synergistically Convert Glycine Betaine to Biogenic Methane in the Formosa Cold Seep of the South China Sea.</title>
        <authorList>
            <person name="Li L."/>
            <person name="Zhang W."/>
            <person name="Zhang S."/>
            <person name="Song L."/>
            <person name="Sun Q."/>
            <person name="Zhang H."/>
            <person name="Xiang H."/>
            <person name="Dong X."/>
        </authorList>
    </citation>
    <scope>NUCLEOTIDE SEQUENCE</scope>
    <source>
        <strain evidence="2">ZWT</strain>
    </source>
</reference>
<proteinExistence type="predicted"/>
<dbReference type="Gene3D" id="3.40.50.1820">
    <property type="entry name" value="alpha/beta hydrolase"/>
    <property type="match status" value="1"/>
</dbReference>
<keyword evidence="3" id="KW-1185">Reference proteome</keyword>
<evidence type="ECO:0000313" key="2">
    <source>
        <dbReference type="EMBL" id="MCM1991975.1"/>
    </source>
</evidence>